<sequence>MENLYKAPESELALEADKLQNNSGMGEDVYPEGVKGWSWGAFLLNWIWAIFNKTWIGLLVLVPYVGFIMMFVLGFKGRQWAWKNKQWESVEQFNRVQRKWAIWGVALLLIPAILGILAAIILPAYQEYTIRAGGM</sequence>
<keyword evidence="1" id="KW-0472">Membrane</keyword>
<reference evidence="2 3" key="1">
    <citation type="submission" date="2006-02" db="EMBL/GenBank/DDBJ databases">
        <authorList>
            <person name="Pinhassi J."/>
            <person name="Pedros-Alio C."/>
            <person name="Ferriera S."/>
            <person name="Johnson J."/>
            <person name="Kravitz S."/>
            <person name="Halpern A."/>
            <person name="Remington K."/>
            <person name="Beeson K."/>
            <person name="Tran B."/>
            <person name="Rogers Y.-H."/>
            <person name="Friedman R."/>
            <person name="Venter J.C."/>
        </authorList>
    </citation>
    <scope>NUCLEOTIDE SEQUENCE [LARGE SCALE GENOMIC DNA]</scope>
    <source>
        <strain evidence="2 3">MED92</strain>
    </source>
</reference>
<dbReference type="RefSeq" id="WP_007019794.1">
    <property type="nucleotide sequence ID" value="NZ_CH724125.1"/>
</dbReference>
<keyword evidence="1" id="KW-0812">Transmembrane</keyword>
<accession>A0A7U8GS60</accession>
<name>A0A7U8GS60_NEPCE</name>
<protein>
    <submittedName>
        <fullName evidence="2">Uncharacterized protein</fullName>
    </submittedName>
</protein>
<evidence type="ECO:0000256" key="1">
    <source>
        <dbReference type="SAM" id="Phobius"/>
    </source>
</evidence>
<comment type="caution">
    <text evidence="2">The sequence shown here is derived from an EMBL/GenBank/DDBJ whole genome shotgun (WGS) entry which is preliminary data.</text>
</comment>
<dbReference type="Proteomes" id="UP000002171">
    <property type="component" value="Unassembled WGS sequence"/>
</dbReference>
<proteinExistence type="predicted"/>
<keyword evidence="1" id="KW-1133">Transmembrane helix</keyword>
<organism evidence="2 3">
    <name type="scientific">Neptuniibacter caesariensis</name>
    <dbReference type="NCBI Taxonomy" id="207954"/>
    <lineage>
        <taxon>Bacteria</taxon>
        <taxon>Pseudomonadati</taxon>
        <taxon>Pseudomonadota</taxon>
        <taxon>Gammaproteobacteria</taxon>
        <taxon>Oceanospirillales</taxon>
        <taxon>Oceanospirillaceae</taxon>
        <taxon>Neptuniibacter</taxon>
    </lineage>
</organism>
<dbReference type="OrthoDB" id="9815959at2"/>
<evidence type="ECO:0000313" key="2">
    <source>
        <dbReference type="EMBL" id="EAR62157.1"/>
    </source>
</evidence>
<keyword evidence="3" id="KW-1185">Reference proteome</keyword>
<feature type="transmembrane region" description="Helical" evidence="1">
    <location>
        <begin position="100"/>
        <end position="125"/>
    </location>
</feature>
<dbReference type="AlphaFoldDB" id="A0A7U8GS60"/>
<dbReference type="EMBL" id="AAOW01000004">
    <property type="protein sequence ID" value="EAR62157.1"/>
    <property type="molecule type" value="Genomic_DNA"/>
</dbReference>
<gene>
    <name evidence="2" type="ORF">MED92_10639</name>
</gene>
<feature type="transmembrane region" description="Helical" evidence="1">
    <location>
        <begin position="55"/>
        <end position="75"/>
    </location>
</feature>
<evidence type="ECO:0000313" key="3">
    <source>
        <dbReference type="Proteomes" id="UP000002171"/>
    </source>
</evidence>